<dbReference type="Pfam" id="PF13671">
    <property type="entry name" value="AAA_33"/>
    <property type="match status" value="1"/>
</dbReference>
<dbReference type="GO" id="GO:0003690">
    <property type="term" value="F:double-stranded DNA binding"/>
    <property type="evidence" value="ECO:0007669"/>
    <property type="project" value="TreeGrafter"/>
</dbReference>
<keyword evidence="3" id="KW-1185">Reference proteome</keyword>
<dbReference type="EMBL" id="LSSK01000027">
    <property type="protein sequence ID" value="OMH85950.1"/>
    <property type="molecule type" value="Genomic_DNA"/>
</dbReference>
<dbReference type="PANTHER" id="PTHR12083">
    <property type="entry name" value="BIFUNCTIONAL POLYNUCLEOTIDE PHOSPHATASE/KINASE"/>
    <property type="match status" value="1"/>
</dbReference>
<evidence type="ECO:0000313" key="3">
    <source>
        <dbReference type="Proteomes" id="UP000188320"/>
    </source>
</evidence>
<dbReference type="AlphaFoldDB" id="A0A1R1PYC4"/>
<dbReference type="GO" id="GO:0006281">
    <property type="term" value="P:DNA repair"/>
    <property type="evidence" value="ECO:0007669"/>
    <property type="project" value="TreeGrafter"/>
</dbReference>
<name>A0A1R1PYC4_ZANCU</name>
<accession>A0A1R1PYC4</accession>
<evidence type="ECO:0000256" key="1">
    <source>
        <dbReference type="SAM" id="MobiDB-lite"/>
    </source>
</evidence>
<dbReference type="GO" id="GO:0046404">
    <property type="term" value="F:ATP-dependent polydeoxyribonucleotide 5'-hydroxyl-kinase activity"/>
    <property type="evidence" value="ECO:0007669"/>
    <property type="project" value="TreeGrafter"/>
</dbReference>
<reference evidence="3" key="1">
    <citation type="submission" date="2017-01" db="EMBL/GenBank/DDBJ databases">
        <authorList>
            <person name="Wang Y."/>
            <person name="White M."/>
            <person name="Kvist S."/>
            <person name="Moncalvo J.-M."/>
        </authorList>
    </citation>
    <scope>NUCLEOTIDE SEQUENCE [LARGE SCALE GENOMIC DNA]</scope>
    <source>
        <strain evidence="3">COL-18-3</strain>
    </source>
</reference>
<dbReference type="SUPFAM" id="SSF52540">
    <property type="entry name" value="P-loop containing nucleoside triphosphate hydrolases"/>
    <property type="match status" value="1"/>
</dbReference>
<sequence length="481" mass="54920">MTQVLVLVGLPGCGKTIFSSRVVALNAGWVCINQDVIGSRSVCETEALKALKAGKKVIIDRCNFDEDERKIWVKVAEEVRCPIDSLFFAVNAKVCKERVKNRKGHPSGVEGKFGAEVVARFDRIMTRPSTYEGFRFCHDILPHLNISGGSTIEAIYCAESIKKIIALFPPAKAPEPCHKHEEKKPGPCSPNIKVEVDIEKTKKVEIDVTESKKKECVEVKTSEGAKKIEVDVKVESKDKKPAPPPQSTQVTYSKTSDEFWSAPWANKQLTVIKPNEGFGTYKETKAMWEDEQHTQHFNHSLFNEQAEREDGKGRKVEKRSRHLQHSDHMVNPTRGTARAFDHMTLDKDQKGHQMNGDGTKEHFHDKTHFHHQHEHEEDVKMGLARTYEHKHMSNIRHIHKGDPDKARTEAFEHRSFNYAFKGGSGLDPEKIMMSSSKNKLRFEDEIKASFHNLPMQERFKFVQNVKWETELPTKPNFSVFK</sequence>
<feature type="region of interest" description="Disordered" evidence="1">
    <location>
        <begin position="305"/>
        <end position="333"/>
    </location>
</feature>
<evidence type="ECO:0000313" key="2">
    <source>
        <dbReference type="EMBL" id="OMH85950.1"/>
    </source>
</evidence>
<comment type="caution">
    <text evidence="2">The sequence shown here is derived from an EMBL/GenBank/DDBJ whole genome shotgun (WGS) entry which is preliminary data.</text>
</comment>
<gene>
    <name evidence="2" type="ORF">AX774_g492</name>
</gene>
<feature type="compositionally biased region" description="Basic and acidic residues" evidence="1">
    <location>
        <begin position="305"/>
        <end position="314"/>
    </location>
</feature>
<proteinExistence type="predicted"/>
<dbReference type="GO" id="GO:0046403">
    <property type="term" value="F:polynucleotide 3'-phosphatase activity"/>
    <property type="evidence" value="ECO:0007669"/>
    <property type="project" value="TreeGrafter"/>
</dbReference>
<protein>
    <submittedName>
        <fullName evidence="2">Transcription factor</fullName>
    </submittedName>
</protein>
<dbReference type="Gene3D" id="3.40.50.300">
    <property type="entry name" value="P-loop containing nucleotide triphosphate hydrolases"/>
    <property type="match status" value="1"/>
</dbReference>
<dbReference type="Proteomes" id="UP000188320">
    <property type="component" value="Unassembled WGS sequence"/>
</dbReference>
<feature type="region of interest" description="Disordered" evidence="1">
    <location>
        <begin position="234"/>
        <end position="253"/>
    </location>
</feature>
<dbReference type="InterPro" id="IPR027417">
    <property type="entry name" value="P-loop_NTPase"/>
</dbReference>
<organism evidence="2 3">
    <name type="scientific">Zancudomyces culisetae</name>
    <name type="common">Gut fungus</name>
    <name type="synonym">Smittium culisetae</name>
    <dbReference type="NCBI Taxonomy" id="1213189"/>
    <lineage>
        <taxon>Eukaryota</taxon>
        <taxon>Fungi</taxon>
        <taxon>Fungi incertae sedis</taxon>
        <taxon>Zoopagomycota</taxon>
        <taxon>Kickxellomycotina</taxon>
        <taxon>Harpellomycetes</taxon>
        <taxon>Harpellales</taxon>
        <taxon>Legeriomycetaceae</taxon>
        <taxon>Zancudomyces</taxon>
    </lineage>
</organism>
<dbReference type="PANTHER" id="PTHR12083:SF9">
    <property type="entry name" value="BIFUNCTIONAL POLYNUCLEOTIDE PHOSPHATASE_KINASE"/>
    <property type="match status" value="1"/>
</dbReference>
<dbReference type="OrthoDB" id="3512845at2759"/>